<dbReference type="Proteomes" id="UP000053989">
    <property type="component" value="Unassembled WGS sequence"/>
</dbReference>
<dbReference type="InterPro" id="IPR001683">
    <property type="entry name" value="PX_dom"/>
</dbReference>
<evidence type="ECO:0000256" key="2">
    <source>
        <dbReference type="ARBA" id="ARBA00008664"/>
    </source>
</evidence>
<dbReference type="PROSITE" id="PS50195">
    <property type="entry name" value="PX"/>
    <property type="match status" value="1"/>
</dbReference>
<feature type="compositionally biased region" description="Polar residues" evidence="8">
    <location>
        <begin position="1492"/>
        <end position="1502"/>
    </location>
</feature>
<evidence type="ECO:0000256" key="5">
    <source>
        <dbReference type="ARBA" id="ARBA00022963"/>
    </source>
</evidence>
<feature type="compositionally biased region" description="Polar residues" evidence="8">
    <location>
        <begin position="1244"/>
        <end position="1254"/>
    </location>
</feature>
<dbReference type="PANTHER" id="PTHR18896">
    <property type="entry name" value="PHOSPHOLIPASE D"/>
    <property type="match status" value="1"/>
</dbReference>
<dbReference type="PIRSF" id="PIRSF009376">
    <property type="entry name" value="Phospholipase_D_euk"/>
    <property type="match status" value="1"/>
</dbReference>
<reference evidence="12" key="2">
    <citation type="submission" date="2015-01" db="EMBL/GenBank/DDBJ databases">
        <title>Evolutionary Origins and Diversification of the Mycorrhizal Mutualists.</title>
        <authorList>
            <consortium name="DOE Joint Genome Institute"/>
            <consortium name="Mycorrhizal Genomics Consortium"/>
            <person name="Kohler A."/>
            <person name="Kuo A."/>
            <person name="Nagy L.G."/>
            <person name="Floudas D."/>
            <person name="Copeland A."/>
            <person name="Barry K.W."/>
            <person name="Cichocki N."/>
            <person name="Veneault-Fourrey C."/>
            <person name="LaButti K."/>
            <person name="Lindquist E.A."/>
            <person name="Lipzen A."/>
            <person name="Lundell T."/>
            <person name="Morin E."/>
            <person name="Murat C."/>
            <person name="Riley R."/>
            <person name="Ohm R."/>
            <person name="Sun H."/>
            <person name="Tunlid A."/>
            <person name="Henrissat B."/>
            <person name="Grigoriev I.V."/>
            <person name="Hibbett D.S."/>
            <person name="Martin F."/>
        </authorList>
    </citation>
    <scope>NUCLEOTIDE SEQUENCE [LARGE SCALE GENOMIC DNA]</scope>
    <source>
        <strain evidence="12">Foug A</strain>
    </source>
</reference>
<accession>A0A0C3DE11</accession>
<organism evidence="11 12">
    <name type="scientific">Scleroderma citrinum Foug A</name>
    <dbReference type="NCBI Taxonomy" id="1036808"/>
    <lineage>
        <taxon>Eukaryota</taxon>
        <taxon>Fungi</taxon>
        <taxon>Dikarya</taxon>
        <taxon>Basidiomycota</taxon>
        <taxon>Agaricomycotina</taxon>
        <taxon>Agaricomycetes</taxon>
        <taxon>Agaricomycetidae</taxon>
        <taxon>Boletales</taxon>
        <taxon>Sclerodermatineae</taxon>
        <taxon>Sclerodermataceae</taxon>
        <taxon>Scleroderma</taxon>
    </lineage>
</organism>
<dbReference type="InterPro" id="IPR001849">
    <property type="entry name" value="PH_domain"/>
</dbReference>
<evidence type="ECO:0000256" key="8">
    <source>
        <dbReference type="SAM" id="MobiDB-lite"/>
    </source>
</evidence>
<dbReference type="SUPFAM" id="SSF56024">
    <property type="entry name" value="Phospholipase D/nuclease"/>
    <property type="match status" value="2"/>
</dbReference>
<dbReference type="CDD" id="cd09138">
    <property type="entry name" value="PLDc_vPLD1_2_yPLD_like_1"/>
    <property type="match status" value="1"/>
</dbReference>
<dbReference type="CDD" id="cd09141">
    <property type="entry name" value="PLDc_vPLD1_2_yPLD_like_2"/>
    <property type="match status" value="1"/>
</dbReference>
<keyword evidence="6" id="KW-0443">Lipid metabolism</keyword>
<feature type="compositionally biased region" description="Polar residues" evidence="8">
    <location>
        <begin position="227"/>
        <end position="236"/>
    </location>
</feature>
<dbReference type="FunFam" id="3.30.870.10:FF:000011">
    <property type="entry name" value="Phospholipase"/>
    <property type="match status" value="1"/>
</dbReference>
<feature type="domain" description="PLD phosphodiesterase" evidence="9">
    <location>
        <begin position="806"/>
        <end position="833"/>
    </location>
</feature>
<dbReference type="EMBL" id="KN822151">
    <property type="protein sequence ID" value="KIM54599.1"/>
    <property type="molecule type" value="Genomic_DNA"/>
</dbReference>
<dbReference type="InterPro" id="IPR016555">
    <property type="entry name" value="PLipase_D_euk"/>
</dbReference>
<feature type="region of interest" description="Disordered" evidence="8">
    <location>
        <begin position="1445"/>
        <end position="1464"/>
    </location>
</feature>
<evidence type="ECO:0000256" key="1">
    <source>
        <dbReference type="ARBA" id="ARBA00000798"/>
    </source>
</evidence>
<dbReference type="SUPFAM" id="SSF64268">
    <property type="entry name" value="PX domain"/>
    <property type="match status" value="1"/>
</dbReference>
<feature type="domain" description="PX" evidence="10">
    <location>
        <begin position="311"/>
        <end position="448"/>
    </location>
</feature>
<feature type="compositionally biased region" description="Basic and acidic residues" evidence="8">
    <location>
        <begin position="1300"/>
        <end position="1325"/>
    </location>
</feature>
<keyword evidence="5 7" id="KW-0442">Lipid degradation</keyword>
<dbReference type="STRING" id="1036808.A0A0C3DE11"/>
<dbReference type="PROSITE" id="PS50035">
    <property type="entry name" value="PLD"/>
    <property type="match status" value="2"/>
</dbReference>
<evidence type="ECO:0000256" key="6">
    <source>
        <dbReference type="ARBA" id="ARBA00023098"/>
    </source>
</evidence>
<feature type="region of interest" description="Disordered" evidence="8">
    <location>
        <begin position="47"/>
        <end position="96"/>
    </location>
</feature>
<reference evidence="11 12" key="1">
    <citation type="submission" date="2014-04" db="EMBL/GenBank/DDBJ databases">
        <authorList>
            <consortium name="DOE Joint Genome Institute"/>
            <person name="Kuo A."/>
            <person name="Kohler A."/>
            <person name="Nagy L.G."/>
            <person name="Floudas D."/>
            <person name="Copeland A."/>
            <person name="Barry K.W."/>
            <person name="Cichocki N."/>
            <person name="Veneault-Fourrey C."/>
            <person name="LaButti K."/>
            <person name="Lindquist E.A."/>
            <person name="Lipzen A."/>
            <person name="Lundell T."/>
            <person name="Morin E."/>
            <person name="Murat C."/>
            <person name="Sun H."/>
            <person name="Tunlid A."/>
            <person name="Henrissat B."/>
            <person name="Grigoriev I.V."/>
            <person name="Hibbett D.S."/>
            <person name="Martin F."/>
            <person name="Nordberg H.P."/>
            <person name="Cantor M.N."/>
            <person name="Hua S.X."/>
        </authorList>
    </citation>
    <scope>NUCLEOTIDE SEQUENCE [LARGE SCALE GENOMIC DNA]</scope>
    <source>
        <strain evidence="11 12">Foug A</strain>
    </source>
</reference>
<dbReference type="SMART" id="SM00155">
    <property type="entry name" value="PLDc"/>
    <property type="match status" value="2"/>
</dbReference>
<protein>
    <recommendedName>
        <fullName evidence="7">Phospholipase</fullName>
        <ecNumber evidence="7">3.1.4.4</ecNumber>
    </recommendedName>
</protein>
<dbReference type="InterPro" id="IPR001736">
    <property type="entry name" value="PLipase_D/transphosphatidylase"/>
</dbReference>
<feature type="compositionally biased region" description="Basic and acidic residues" evidence="8">
    <location>
        <begin position="146"/>
        <end position="167"/>
    </location>
</feature>
<dbReference type="Pfam" id="PF13091">
    <property type="entry name" value="PLDc_2"/>
    <property type="match status" value="1"/>
</dbReference>
<evidence type="ECO:0000256" key="7">
    <source>
        <dbReference type="PIRNR" id="PIRNR009376"/>
    </source>
</evidence>
<feature type="domain" description="PLD phosphodiesterase" evidence="9">
    <location>
        <begin position="1102"/>
        <end position="1129"/>
    </location>
</feature>
<dbReference type="PANTHER" id="PTHR18896:SF76">
    <property type="entry name" value="PHOSPHOLIPASE"/>
    <property type="match status" value="1"/>
</dbReference>
<dbReference type="InterPro" id="IPR036871">
    <property type="entry name" value="PX_dom_sf"/>
</dbReference>
<dbReference type="FunCoup" id="A0A0C3DE11">
    <property type="interactions" value="455"/>
</dbReference>
<evidence type="ECO:0000256" key="3">
    <source>
        <dbReference type="ARBA" id="ARBA00022737"/>
    </source>
</evidence>
<dbReference type="SMART" id="SM00233">
    <property type="entry name" value="PH"/>
    <property type="match status" value="1"/>
</dbReference>
<feature type="compositionally biased region" description="Polar residues" evidence="8">
    <location>
        <begin position="78"/>
        <end position="96"/>
    </location>
</feature>
<sequence>MSQKLPPTAPNLTLPEVVTAALSASSHTHRIRAFGPPINSVRVQDRSYSAADIPSQSPDFRSVPVGDSSLRGAPRVSLQDTPSTRTGPPRSLSHQFTLSYTPSISQLVQLSTEPESADIYEHTVAESPSRTGPPRFTSFRSALELHGSDKGTPDRKGKNRERNRTMDDNWNPIRWFQEHSTEEKGKEKEQPISPAEGETQQKDNVPEELVSRTQTMVTGSRDDPNLTALQRSQTHPAHNEPKRSVGSIGWSKLRSLLPSIIRHSPSVAPSHSVVTPEVNITDELITGGLCAVMLGLWFDRDDKGHRRIPVLLHRLRIRISDSLHPMHSQKAVFRIECEYANGAIRWVVYRKLRDFISLHTHYTFSNAFTTNKDALPEFPRTSLPYLKFLRRESGGSEVRHADFARLQRESLEDYLINLIRAVMFHPSANRLSGFLEISDLFIALASSGGLQYKAGFLRIELTGNGAGIGRRSTGRNSRKELRWCAVRESYLVVVEDPGETTVWDVFLLDSDFKIIQPLSPYRKPLNFLLADARHVEERVQDIPEQEGNSLSLMDSFKGRLSRILCIGHSSDPEEVNSASQSRRRRDSALTGSSIPLKSLRSRPGIIDPSTNQDPLTTDTDDREQDAQSGNERQKRKKRSQELSHHTFYIQNSQMKLKLSVRNQRQMLQWITALDKAKNSSPWVTKNRYDSFAPVRMNVATQWLVDGRDYMWNLSRALVMARETIYIHDWWLSPELQLRRPNKPKYRLDKLLERKAKDGVKIFIILYQEVSSKTTPTDSNYTKQKLASLHENIMIQRSPSHFQTGTFYWAHHEKLCVIDQTIAFMGGIDLCFGRWDTPQHVLVDDSELNPSKVEIWPGKDYSNPRVIDFHTLHKPEEDMYDRAKVPRMPWHDVGIQVVGQPARDLARHFVQRWNHLLRIKNHTRLMPFLLPPPEFKESELATMGLTGTCEMQICRSAGPWSLGTLNRVEHSIQNAYVDAIQESQHFVYIENQFFITSTTVNDIKVENKIGDAIVQRIIRAHRERTPWKCCIIIPLLPGFPFPVEHSDASAIRIIVECQNRSLFRGPNSIYGRLLKEHIIPSDYVSVFSLRNWGKLRNSVLTTEIVYIHGKVCIVDDRLAIIGSANVNERSQRGDRDSELAAIIRDTDMITGTMAGRPFKVGRFAHSLRVRLMQEHVGVDVDALSEEDYSPRRPASPRHEQEAEQEKSTQDVSQFKHEAQARNVVNDLQDEVGQDSCDASKAEMPTSETQKNTPETGRSVEAMQDERTTSDCQKSGFRNSTVLTLDEKPIIKSQSSASPGPDQKHDLRSKDDDKSTDARTTDVRVHGEPICSSKNTSSHKESSHMQSGIHDASEENLPRGRSTSRRHFAGKPANKTRALSTPTPIVDPDGFEDPICDGFWKNVWVACAVHNTEIYRQVFHAVPDDMITTWKQYTEFVAYHGRFTKPLKDRHTPVPVSRAPSGAAEESLLSLPNQGLEKGQASKESLQGKGGDNSSGRESPSNNQDSEKGPRRARSTRNSPFDMREMEEMENLLKETRGHLVVHPSRFLEGEDVANNFLFTADRFVFSPSTSFG</sequence>
<feature type="region of interest" description="Disordered" evidence="8">
    <location>
        <begin position="1232"/>
        <end position="1383"/>
    </location>
</feature>
<evidence type="ECO:0000313" key="11">
    <source>
        <dbReference type="EMBL" id="KIM54599.1"/>
    </source>
</evidence>
<keyword evidence="4 7" id="KW-0378">Hydrolase</keyword>
<comment type="catalytic activity">
    <reaction evidence="1 7">
        <text>a 1,2-diacyl-sn-glycero-3-phosphocholine + H2O = a 1,2-diacyl-sn-glycero-3-phosphate + choline + H(+)</text>
        <dbReference type="Rhea" id="RHEA:14445"/>
        <dbReference type="ChEBI" id="CHEBI:15354"/>
        <dbReference type="ChEBI" id="CHEBI:15377"/>
        <dbReference type="ChEBI" id="CHEBI:15378"/>
        <dbReference type="ChEBI" id="CHEBI:57643"/>
        <dbReference type="ChEBI" id="CHEBI:58608"/>
        <dbReference type="EC" id="3.1.4.4"/>
    </reaction>
</comment>
<dbReference type="EC" id="3.1.4.4" evidence="7"/>
<feature type="compositionally biased region" description="Polar residues" evidence="8">
    <location>
        <begin position="608"/>
        <end position="617"/>
    </location>
</feature>
<dbReference type="OrthoDB" id="14911at2759"/>
<dbReference type="InParanoid" id="A0A0C3DE11"/>
<dbReference type="HOGENOM" id="CLU_000690_3_2_1"/>
<name>A0A0C3DE11_9AGAM</name>
<dbReference type="GO" id="GO:0035091">
    <property type="term" value="F:phosphatidylinositol binding"/>
    <property type="evidence" value="ECO:0007669"/>
    <property type="project" value="InterPro"/>
</dbReference>
<dbReference type="InterPro" id="IPR015679">
    <property type="entry name" value="PLipase_D_fam"/>
</dbReference>
<dbReference type="InterPro" id="IPR025202">
    <property type="entry name" value="PLD-like_dom"/>
</dbReference>
<keyword evidence="12" id="KW-1185">Reference proteome</keyword>
<dbReference type="Gene3D" id="3.30.870.10">
    <property type="entry name" value="Endonuclease Chain A"/>
    <property type="match status" value="2"/>
</dbReference>
<feature type="compositionally biased region" description="Basic and acidic residues" evidence="8">
    <location>
        <begin position="176"/>
        <end position="190"/>
    </location>
</feature>
<feature type="region of interest" description="Disordered" evidence="8">
    <location>
        <begin position="142"/>
        <end position="246"/>
    </location>
</feature>
<evidence type="ECO:0000313" key="12">
    <source>
        <dbReference type="Proteomes" id="UP000053989"/>
    </source>
</evidence>
<feature type="region of interest" description="Disordered" evidence="8">
    <location>
        <begin position="1470"/>
        <end position="1522"/>
    </location>
</feature>
<evidence type="ECO:0000259" key="10">
    <source>
        <dbReference type="PROSITE" id="PS50195"/>
    </source>
</evidence>
<comment type="similarity">
    <text evidence="2 7">Belongs to the phospholipase D family.</text>
</comment>
<feature type="region of interest" description="Disordered" evidence="8">
    <location>
        <begin position="1181"/>
        <end position="1211"/>
    </location>
</feature>
<gene>
    <name evidence="11" type="ORF">SCLCIDRAFT_136521</name>
</gene>
<evidence type="ECO:0000259" key="9">
    <source>
        <dbReference type="PROSITE" id="PS50035"/>
    </source>
</evidence>
<dbReference type="GO" id="GO:0006654">
    <property type="term" value="P:phosphatidic acid biosynthetic process"/>
    <property type="evidence" value="ECO:0007669"/>
    <property type="project" value="InterPro"/>
</dbReference>
<evidence type="ECO:0000256" key="4">
    <source>
        <dbReference type="ARBA" id="ARBA00022801"/>
    </source>
</evidence>
<dbReference type="GO" id="GO:0035556">
    <property type="term" value="P:intracellular signal transduction"/>
    <property type="evidence" value="ECO:0007669"/>
    <property type="project" value="InterPro"/>
</dbReference>
<dbReference type="GO" id="GO:0004630">
    <property type="term" value="F:phospholipase D activity"/>
    <property type="evidence" value="ECO:0007669"/>
    <property type="project" value="UniProtKB-UniRule"/>
</dbReference>
<keyword evidence="3" id="KW-0677">Repeat</keyword>
<feature type="region of interest" description="Disordered" evidence="8">
    <location>
        <begin position="570"/>
        <end position="644"/>
    </location>
</feature>
<feature type="compositionally biased region" description="Polar residues" evidence="8">
    <location>
        <begin position="1268"/>
        <end position="1281"/>
    </location>
</feature>
<feature type="compositionally biased region" description="Basic and acidic residues" evidence="8">
    <location>
        <begin position="1195"/>
        <end position="1211"/>
    </location>
</feature>
<dbReference type="GO" id="GO:0009395">
    <property type="term" value="P:phospholipid catabolic process"/>
    <property type="evidence" value="ECO:0007669"/>
    <property type="project" value="TreeGrafter"/>
</dbReference>
<dbReference type="Gene3D" id="3.30.1520.10">
    <property type="entry name" value="Phox-like domain"/>
    <property type="match status" value="1"/>
</dbReference>
<proteinExistence type="inferred from homology"/>